<feature type="region of interest" description="Disordered" evidence="1">
    <location>
        <begin position="1"/>
        <end position="31"/>
    </location>
</feature>
<accession>B9FC27</accession>
<name>B9FC27_ORYSJ</name>
<evidence type="ECO:0000313" key="2">
    <source>
        <dbReference type="EMBL" id="EEE61532.1"/>
    </source>
</evidence>
<dbReference type="EMBL" id="CM000141">
    <property type="protein sequence ID" value="EEE61532.1"/>
    <property type="molecule type" value="Genomic_DNA"/>
</dbReference>
<feature type="compositionally biased region" description="Basic and acidic residues" evidence="1">
    <location>
        <begin position="18"/>
        <end position="28"/>
    </location>
</feature>
<sequence length="92" mass="9815">MMRRTGSRREGRPGSAEDGVRDGERDSTGQHCVSRVVAPGGELYAEASAPGRRWRHAGMEGLGGGVAFLVVAGQPATRRRRHFISRSTGPNG</sequence>
<reference evidence="2" key="1">
    <citation type="journal article" date="2005" name="PLoS Biol.">
        <title>The genomes of Oryza sativa: a history of duplications.</title>
        <authorList>
            <person name="Yu J."/>
            <person name="Wang J."/>
            <person name="Lin W."/>
            <person name="Li S."/>
            <person name="Li H."/>
            <person name="Zhou J."/>
            <person name="Ni P."/>
            <person name="Dong W."/>
            <person name="Hu S."/>
            <person name="Zeng C."/>
            <person name="Zhang J."/>
            <person name="Zhang Y."/>
            <person name="Li R."/>
            <person name="Xu Z."/>
            <person name="Li S."/>
            <person name="Li X."/>
            <person name="Zheng H."/>
            <person name="Cong L."/>
            <person name="Lin L."/>
            <person name="Yin J."/>
            <person name="Geng J."/>
            <person name="Li G."/>
            <person name="Shi J."/>
            <person name="Liu J."/>
            <person name="Lv H."/>
            <person name="Li J."/>
            <person name="Wang J."/>
            <person name="Deng Y."/>
            <person name="Ran L."/>
            <person name="Shi X."/>
            <person name="Wang X."/>
            <person name="Wu Q."/>
            <person name="Li C."/>
            <person name="Ren X."/>
            <person name="Wang J."/>
            <person name="Wang X."/>
            <person name="Li D."/>
            <person name="Liu D."/>
            <person name="Zhang X."/>
            <person name="Ji Z."/>
            <person name="Zhao W."/>
            <person name="Sun Y."/>
            <person name="Zhang Z."/>
            <person name="Bao J."/>
            <person name="Han Y."/>
            <person name="Dong L."/>
            <person name="Ji J."/>
            <person name="Chen P."/>
            <person name="Wu S."/>
            <person name="Liu J."/>
            <person name="Xiao Y."/>
            <person name="Bu D."/>
            <person name="Tan J."/>
            <person name="Yang L."/>
            <person name="Ye C."/>
            <person name="Zhang J."/>
            <person name="Xu J."/>
            <person name="Zhou Y."/>
            <person name="Yu Y."/>
            <person name="Zhang B."/>
            <person name="Zhuang S."/>
            <person name="Wei H."/>
            <person name="Liu B."/>
            <person name="Lei M."/>
            <person name="Yu H."/>
            <person name="Li Y."/>
            <person name="Xu H."/>
            <person name="Wei S."/>
            <person name="He X."/>
            <person name="Fang L."/>
            <person name="Zhang Z."/>
            <person name="Zhang Y."/>
            <person name="Huang X."/>
            <person name="Su Z."/>
            <person name="Tong W."/>
            <person name="Li J."/>
            <person name="Tong Z."/>
            <person name="Li S."/>
            <person name="Ye J."/>
            <person name="Wang L."/>
            <person name="Fang L."/>
            <person name="Lei T."/>
            <person name="Chen C."/>
            <person name="Chen H."/>
            <person name="Xu Z."/>
            <person name="Li H."/>
            <person name="Huang H."/>
            <person name="Zhang F."/>
            <person name="Xu H."/>
            <person name="Li N."/>
            <person name="Zhao C."/>
            <person name="Li S."/>
            <person name="Dong L."/>
            <person name="Huang Y."/>
            <person name="Li L."/>
            <person name="Xi Y."/>
            <person name="Qi Q."/>
            <person name="Li W."/>
            <person name="Zhang B."/>
            <person name="Hu W."/>
            <person name="Zhang Y."/>
            <person name="Tian X."/>
            <person name="Jiao Y."/>
            <person name="Liang X."/>
            <person name="Jin J."/>
            <person name="Gao L."/>
            <person name="Zheng W."/>
            <person name="Hao B."/>
            <person name="Liu S."/>
            <person name="Wang W."/>
            <person name="Yuan L."/>
            <person name="Cao M."/>
            <person name="McDermott J."/>
            <person name="Samudrala R."/>
            <person name="Wang J."/>
            <person name="Wong G.K."/>
            <person name="Yang H."/>
        </authorList>
    </citation>
    <scope>NUCLEOTIDE SEQUENCE [LARGE SCALE GENOMIC DNA]</scope>
</reference>
<dbReference type="Proteomes" id="UP000007752">
    <property type="component" value="Chromosome 4"/>
</dbReference>
<protein>
    <submittedName>
        <fullName evidence="2">Uncharacterized protein</fullName>
    </submittedName>
</protein>
<reference evidence="2" key="2">
    <citation type="submission" date="2008-12" db="EMBL/GenBank/DDBJ databases">
        <title>Improved gene annotation of the rice (Oryza sativa) genomes.</title>
        <authorList>
            <person name="Wang J."/>
            <person name="Li R."/>
            <person name="Fan W."/>
            <person name="Huang Q."/>
            <person name="Zhang J."/>
            <person name="Zhou Y."/>
            <person name="Hu Y."/>
            <person name="Zi S."/>
            <person name="Li J."/>
            <person name="Ni P."/>
            <person name="Zheng H."/>
            <person name="Zhang Y."/>
            <person name="Zhao M."/>
            <person name="Hao Q."/>
            <person name="McDermott J."/>
            <person name="Samudrala R."/>
            <person name="Kristiansen K."/>
            <person name="Wong G.K.-S."/>
        </authorList>
    </citation>
    <scope>NUCLEOTIDE SEQUENCE</scope>
</reference>
<evidence type="ECO:0000256" key="1">
    <source>
        <dbReference type="SAM" id="MobiDB-lite"/>
    </source>
</evidence>
<organism evidence="2">
    <name type="scientific">Oryza sativa subsp. japonica</name>
    <name type="common">Rice</name>
    <dbReference type="NCBI Taxonomy" id="39947"/>
    <lineage>
        <taxon>Eukaryota</taxon>
        <taxon>Viridiplantae</taxon>
        <taxon>Streptophyta</taxon>
        <taxon>Embryophyta</taxon>
        <taxon>Tracheophyta</taxon>
        <taxon>Spermatophyta</taxon>
        <taxon>Magnoliopsida</taxon>
        <taxon>Liliopsida</taxon>
        <taxon>Poales</taxon>
        <taxon>Poaceae</taxon>
        <taxon>BOP clade</taxon>
        <taxon>Oryzoideae</taxon>
        <taxon>Oryzeae</taxon>
        <taxon>Oryzinae</taxon>
        <taxon>Oryza</taxon>
        <taxon>Oryza sativa</taxon>
    </lineage>
</organism>
<proteinExistence type="predicted"/>
<dbReference type="AlphaFoldDB" id="B9FC27"/>
<gene>
    <name evidence="2" type="ORF">OsJ_15840</name>
</gene>